<dbReference type="RefSeq" id="WP_325931563.1">
    <property type="nucleotide sequence ID" value="NZ_JAMZOO010000001.1"/>
</dbReference>
<reference evidence="2 3" key="1">
    <citation type="submission" date="2022-05" db="EMBL/GenBank/DDBJ databases">
        <title>Whole genome sequences of Escherichia coli of fish isolates collected from Assam, India.</title>
        <authorList>
            <person name="Sudha S."/>
            <person name="Muneeb K.H."/>
            <person name="Rakshit O."/>
            <person name="Mendem S.K."/>
            <person name="Raisen C."/>
            <person name="Holmes M.A."/>
            <person name="Shome B.R."/>
            <person name="Sivaraman G.K."/>
        </authorList>
    </citation>
    <scope>NUCLEOTIDE SEQUENCE [LARGE SCALE GENOMIC DNA]</scope>
    <source>
        <strain evidence="2 3">278</strain>
    </source>
</reference>
<comment type="caution">
    <text evidence="2">The sequence shown here is derived from an EMBL/GenBank/DDBJ whole genome shotgun (WGS) entry which is preliminary data.</text>
</comment>
<keyword evidence="1" id="KW-0812">Transmembrane</keyword>
<accession>A0ABU6EC60</accession>
<dbReference type="EMBL" id="JAMZOO010000001">
    <property type="protein sequence ID" value="MEB6856662.1"/>
    <property type="molecule type" value="Genomic_DNA"/>
</dbReference>
<gene>
    <name evidence="2" type="ORF">NA736_06405</name>
</gene>
<feature type="transmembrane region" description="Helical" evidence="1">
    <location>
        <begin position="20"/>
        <end position="47"/>
    </location>
</feature>
<protein>
    <submittedName>
        <fullName evidence="2">Uncharacterized protein</fullName>
    </submittedName>
</protein>
<dbReference type="Proteomes" id="UP001332939">
    <property type="component" value="Unassembled WGS sequence"/>
</dbReference>
<keyword evidence="1" id="KW-0472">Membrane</keyword>
<evidence type="ECO:0000313" key="3">
    <source>
        <dbReference type="Proteomes" id="UP001332939"/>
    </source>
</evidence>
<keyword evidence="1" id="KW-1133">Transmembrane helix</keyword>
<keyword evidence="3" id="KW-1185">Reference proteome</keyword>
<evidence type="ECO:0000256" key="1">
    <source>
        <dbReference type="SAM" id="Phobius"/>
    </source>
</evidence>
<evidence type="ECO:0000313" key="2">
    <source>
        <dbReference type="EMBL" id="MEB6856662.1"/>
    </source>
</evidence>
<proteinExistence type="predicted"/>
<name>A0ABU6EC60_9GAMM</name>
<sequence>MENVTCFKTGWSALLDAGLWIKWLSIASSLATVITVIVAIAAAIIAYRQLLSNVKESKSSTANSIYQQYLHLCMEYPVFSLGMEKPDEKNEDYTKYCWFVSSMLFSFEQVLEINEDDEKWLKTIESQLARHASHLKISSTVSDGHWNNKLETLINKVIS</sequence>
<organism evidence="2 3">
    <name type="scientific">Proteus cibi</name>
    <dbReference type="NCBI Taxonomy" id="2050966"/>
    <lineage>
        <taxon>Bacteria</taxon>
        <taxon>Pseudomonadati</taxon>
        <taxon>Pseudomonadota</taxon>
        <taxon>Gammaproteobacteria</taxon>
        <taxon>Enterobacterales</taxon>
        <taxon>Morganellaceae</taxon>
        <taxon>Proteus</taxon>
    </lineage>
</organism>